<gene>
    <name evidence="9" type="ORF">GCM10022212_12720</name>
</gene>
<evidence type="ECO:0000256" key="7">
    <source>
        <dbReference type="SAM" id="Phobius"/>
    </source>
</evidence>
<feature type="domain" description="Fatty acid hydroxylase" evidence="8">
    <location>
        <begin position="135"/>
        <end position="278"/>
    </location>
</feature>
<evidence type="ECO:0000259" key="8">
    <source>
        <dbReference type="Pfam" id="PF04116"/>
    </source>
</evidence>
<dbReference type="Proteomes" id="UP001501353">
    <property type="component" value="Unassembled WGS sequence"/>
</dbReference>
<dbReference type="PANTHER" id="PTHR21624:SF1">
    <property type="entry name" value="ALKYLGLYCEROL MONOOXYGENASE"/>
    <property type="match status" value="1"/>
</dbReference>
<keyword evidence="2 7" id="KW-0812">Transmembrane</keyword>
<keyword evidence="5" id="KW-0443">Lipid metabolism</keyword>
<comment type="caution">
    <text evidence="9">The sequence shown here is derived from an EMBL/GenBank/DDBJ whole genome shotgun (WGS) entry which is preliminary data.</text>
</comment>
<keyword evidence="6 7" id="KW-0472">Membrane</keyword>
<evidence type="ECO:0000313" key="9">
    <source>
        <dbReference type="EMBL" id="GAA4018354.1"/>
    </source>
</evidence>
<keyword evidence="3 7" id="KW-1133">Transmembrane helix</keyword>
<dbReference type="InterPro" id="IPR006694">
    <property type="entry name" value="Fatty_acid_hydroxylase"/>
</dbReference>
<name>A0ABP7SYF8_9BURK</name>
<evidence type="ECO:0000256" key="4">
    <source>
        <dbReference type="ARBA" id="ARBA00023002"/>
    </source>
</evidence>
<dbReference type="PANTHER" id="PTHR21624">
    <property type="entry name" value="STEROL DESATURASE-RELATED PROTEIN"/>
    <property type="match status" value="1"/>
</dbReference>
<accession>A0ABP7SYF8</accession>
<evidence type="ECO:0000256" key="3">
    <source>
        <dbReference type="ARBA" id="ARBA00022989"/>
    </source>
</evidence>
<evidence type="ECO:0000256" key="5">
    <source>
        <dbReference type="ARBA" id="ARBA00023098"/>
    </source>
</evidence>
<dbReference type="Pfam" id="PF04116">
    <property type="entry name" value="FA_hydroxylase"/>
    <property type="match status" value="1"/>
</dbReference>
<feature type="transmembrane region" description="Helical" evidence="7">
    <location>
        <begin position="123"/>
        <end position="145"/>
    </location>
</feature>
<proteinExistence type="predicted"/>
<feature type="transmembrane region" description="Helical" evidence="7">
    <location>
        <begin position="81"/>
        <end position="103"/>
    </location>
</feature>
<dbReference type="RefSeq" id="WP_344762435.1">
    <property type="nucleotide sequence ID" value="NZ_BAAAZE010000007.1"/>
</dbReference>
<feature type="transmembrane region" description="Helical" evidence="7">
    <location>
        <begin position="43"/>
        <end position="61"/>
    </location>
</feature>
<evidence type="ECO:0000256" key="6">
    <source>
        <dbReference type="ARBA" id="ARBA00023136"/>
    </source>
</evidence>
<protein>
    <submittedName>
        <fullName evidence="9">Sterol desaturase family protein</fullName>
    </submittedName>
</protein>
<keyword evidence="4" id="KW-0560">Oxidoreductase</keyword>
<keyword evidence="10" id="KW-1185">Reference proteome</keyword>
<organism evidence="9 10">
    <name type="scientific">Actimicrobium antarcticum</name>
    <dbReference type="NCBI Taxonomy" id="1051899"/>
    <lineage>
        <taxon>Bacteria</taxon>
        <taxon>Pseudomonadati</taxon>
        <taxon>Pseudomonadota</taxon>
        <taxon>Betaproteobacteria</taxon>
        <taxon>Burkholderiales</taxon>
        <taxon>Oxalobacteraceae</taxon>
        <taxon>Actimicrobium</taxon>
    </lineage>
</organism>
<dbReference type="InterPro" id="IPR051689">
    <property type="entry name" value="Sterol_desaturase/TMEM195"/>
</dbReference>
<evidence type="ECO:0000256" key="2">
    <source>
        <dbReference type="ARBA" id="ARBA00022692"/>
    </source>
</evidence>
<sequence>MIATLVDLFGQAQGWLFQSVIEPVIYMTGLGEFTEQAFEGTEWLLIGVLELLLLFVLLRPLEALIPAQVMTDKRARWTDFLYTAIHRLGAFTVVVFFILDPLMDHLTGLLHLEGVRPINLDGLWPGVTNLPLVTFLLYLIVLDFFDYWYHRGEHQVNWWWGLHGLHHSQQNMNLWSDNRNHLLDDFMRDIYMAVIALAIGVPPGQYVLLVAASRILQSLQHANVKLHFGWLGERLLVSPRYHRLHHEIGVGHESAGKGTLGGHNFAVLFPVWDILFRTANFSKTFGPTGIRDQLPAPAGIGRDYGRGFWAQQWLGLKRMTGFDRPTT</sequence>
<comment type="subcellular location">
    <subcellularLocation>
        <location evidence="1">Endomembrane system</location>
        <topology evidence="1">Multi-pass membrane protein</topology>
    </subcellularLocation>
</comment>
<evidence type="ECO:0000256" key="1">
    <source>
        <dbReference type="ARBA" id="ARBA00004127"/>
    </source>
</evidence>
<reference evidence="10" key="1">
    <citation type="journal article" date="2019" name="Int. J. Syst. Evol. Microbiol.">
        <title>The Global Catalogue of Microorganisms (GCM) 10K type strain sequencing project: providing services to taxonomists for standard genome sequencing and annotation.</title>
        <authorList>
            <consortium name="The Broad Institute Genomics Platform"/>
            <consortium name="The Broad Institute Genome Sequencing Center for Infectious Disease"/>
            <person name="Wu L."/>
            <person name="Ma J."/>
        </authorList>
    </citation>
    <scope>NUCLEOTIDE SEQUENCE [LARGE SCALE GENOMIC DNA]</scope>
    <source>
        <strain evidence="10">JCM 16673</strain>
    </source>
</reference>
<evidence type="ECO:0000313" key="10">
    <source>
        <dbReference type="Proteomes" id="UP001501353"/>
    </source>
</evidence>
<feature type="transmembrane region" description="Helical" evidence="7">
    <location>
        <begin position="190"/>
        <end position="212"/>
    </location>
</feature>
<dbReference type="EMBL" id="BAAAZE010000007">
    <property type="protein sequence ID" value="GAA4018354.1"/>
    <property type="molecule type" value="Genomic_DNA"/>
</dbReference>